<name>A0A8H3L9D4_9GLOM</name>
<evidence type="ECO:0000313" key="3">
    <source>
        <dbReference type="Proteomes" id="UP000615446"/>
    </source>
</evidence>
<dbReference type="EMBL" id="BLAL01000059">
    <property type="protein sequence ID" value="GES82270.1"/>
    <property type="molecule type" value="Genomic_DNA"/>
</dbReference>
<dbReference type="AlphaFoldDB" id="A0A8H3L9D4"/>
<reference evidence="2" key="1">
    <citation type="submission" date="2019-10" db="EMBL/GenBank/DDBJ databases">
        <title>Conservation and host-specific expression of non-tandemly repeated heterogenous ribosome RNA gene in arbuscular mycorrhizal fungi.</title>
        <authorList>
            <person name="Maeda T."/>
            <person name="Kobayashi Y."/>
            <person name="Nakagawa T."/>
            <person name="Ezawa T."/>
            <person name="Yamaguchi K."/>
            <person name="Bino T."/>
            <person name="Nishimoto Y."/>
            <person name="Shigenobu S."/>
            <person name="Kawaguchi M."/>
        </authorList>
    </citation>
    <scope>NUCLEOTIDE SEQUENCE</scope>
    <source>
        <strain evidence="2">HR1</strain>
    </source>
</reference>
<dbReference type="OrthoDB" id="66881at2759"/>
<accession>A0A8H3L9D4</accession>
<evidence type="ECO:0000259" key="1">
    <source>
        <dbReference type="Pfam" id="PF19834"/>
    </source>
</evidence>
<organism evidence="2 3">
    <name type="scientific">Rhizophagus clarus</name>
    <dbReference type="NCBI Taxonomy" id="94130"/>
    <lineage>
        <taxon>Eukaryota</taxon>
        <taxon>Fungi</taxon>
        <taxon>Fungi incertae sedis</taxon>
        <taxon>Mucoromycota</taxon>
        <taxon>Glomeromycotina</taxon>
        <taxon>Glomeromycetes</taxon>
        <taxon>Glomerales</taxon>
        <taxon>Glomeraceae</taxon>
        <taxon>Rhizophagus</taxon>
    </lineage>
</organism>
<protein>
    <recommendedName>
        <fullName evidence="1">DUF6314 domain-containing protein</fullName>
    </recommendedName>
</protein>
<dbReference type="Pfam" id="PF19834">
    <property type="entry name" value="DUF6314"/>
    <property type="match status" value="1"/>
</dbReference>
<dbReference type="InterPro" id="IPR045632">
    <property type="entry name" value="DUF6314"/>
</dbReference>
<gene>
    <name evidence="2" type="ORF">RCL2_000948400</name>
</gene>
<evidence type="ECO:0000313" key="2">
    <source>
        <dbReference type="EMBL" id="GES82270.1"/>
    </source>
</evidence>
<sequence>MVTQKLSPRVTQIFVIHKHSQESKVIQRHLYDRIFKHFQGTWEIRRSIPNYGKMEGLAFFEKNNTETDALHYREEGVFTTLTNEKINAYREYTYRYKDNDISVYFVDKNSEYGRTRTDRLFHTLKFNDPISVGANIKATGEHFCGSDTYVATYEFCNDDEFMIIYQVKGPAKDYVTSTLFKRTTKTETHIEQ</sequence>
<dbReference type="Proteomes" id="UP000615446">
    <property type="component" value="Unassembled WGS sequence"/>
</dbReference>
<proteinExistence type="predicted"/>
<comment type="caution">
    <text evidence="2">The sequence shown here is derived from an EMBL/GenBank/DDBJ whole genome shotgun (WGS) entry which is preliminary data.</text>
</comment>
<feature type="domain" description="DUF6314" evidence="1">
    <location>
        <begin position="38"/>
        <end position="182"/>
    </location>
</feature>